<evidence type="ECO:0000256" key="1">
    <source>
        <dbReference type="SAM" id="MobiDB-lite"/>
    </source>
</evidence>
<sequence>MLIIPQEFQDDILQIQSLSVDDLKACSLVCRAWLPWTRGRLFETVGLSGEEDCVAFKAILEPVRSEISSGIARCIRRVTPSDLTIGIIAGEPRHASGPALALRQLFSLLPEVENLSMKDTDRSVLWRPADLLTLAAAFPTLSALSLSHVKWKLGFEDNTRLDRTDVRPPVLLRSLRVYKSHNARGVLSGLLAPPFKAKLTRLEWALYNSDYEEAREDIWLHEEDEALLLSRMLQESGSALEELRVRTACDDMFLESIDASNNDMVQELVFNITCVGERDPGDGNESRAVPNFLQRVAWRPLPFDPDFLDWGTTIDTALVSPQLTLTVPVNFAFPTEPEEMPEIMEHLGTLLRKRLLRQSDPEDADAESEERDSGAE</sequence>
<organism evidence="2 3">
    <name type="scientific">Daedalea quercina L-15889</name>
    <dbReference type="NCBI Taxonomy" id="1314783"/>
    <lineage>
        <taxon>Eukaryota</taxon>
        <taxon>Fungi</taxon>
        <taxon>Dikarya</taxon>
        <taxon>Basidiomycota</taxon>
        <taxon>Agaricomycotina</taxon>
        <taxon>Agaricomycetes</taxon>
        <taxon>Polyporales</taxon>
        <taxon>Fomitopsis</taxon>
    </lineage>
</organism>
<evidence type="ECO:0000313" key="3">
    <source>
        <dbReference type="Proteomes" id="UP000076727"/>
    </source>
</evidence>
<proteinExistence type="predicted"/>
<dbReference type="Proteomes" id="UP000076727">
    <property type="component" value="Unassembled WGS sequence"/>
</dbReference>
<feature type="region of interest" description="Disordered" evidence="1">
    <location>
        <begin position="355"/>
        <end position="376"/>
    </location>
</feature>
<accession>A0A165L493</accession>
<dbReference type="OrthoDB" id="2750284at2759"/>
<dbReference type="AlphaFoldDB" id="A0A165L493"/>
<dbReference type="EMBL" id="KV429150">
    <property type="protein sequence ID" value="KZT63923.1"/>
    <property type="molecule type" value="Genomic_DNA"/>
</dbReference>
<protein>
    <submittedName>
        <fullName evidence="2">Uncharacterized protein</fullName>
    </submittedName>
</protein>
<name>A0A165L493_9APHY</name>
<evidence type="ECO:0000313" key="2">
    <source>
        <dbReference type="EMBL" id="KZT63923.1"/>
    </source>
</evidence>
<gene>
    <name evidence="2" type="ORF">DAEQUDRAFT_770173</name>
</gene>
<keyword evidence="3" id="KW-1185">Reference proteome</keyword>
<feature type="compositionally biased region" description="Acidic residues" evidence="1">
    <location>
        <begin position="361"/>
        <end position="370"/>
    </location>
</feature>
<reference evidence="2 3" key="1">
    <citation type="journal article" date="2016" name="Mol. Biol. Evol.">
        <title>Comparative Genomics of Early-Diverging Mushroom-Forming Fungi Provides Insights into the Origins of Lignocellulose Decay Capabilities.</title>
        <authorList>
            <person name="Nagy L.G."/>
            <person name="Riley R."/>
            <person name="Tritt A."/>
            <person name="Adam C."/>
            <person name="Daum C."/>
            <person name="Floudas D."/>
            <person name="Sun H."/>
            <person name="Yadav J.S."/>
            <person name="Pangilinan J."/>
            <person name="Larsson K.H."/>
            <person name="Matsuura K."/>
            <person name="Barry K."/>
            <person name="Labutti K."/>
            <person name="Kuo R."/>
            <person name="Ohm R.A."/>
            <person name="Bhattacharya S.S."/>
            <person name="Shirouzu T."/>
            <person name="Yoshinaga Y."/>
            <person name="Martin F.M."/>
            <person name="Grigoriev I.V."/>
            <person name="Hibbett D.S."/>
        </authorList>
    </citation>
    <scope>NUCLEOTIDE SEQUENCE [LARGE SCALE GENOMIC DNA]</scope>
    <source>
        <strain evidence="2 3">L-15889</strain>
    </source>
</reference>